<evidence type="ECO:0008006" key="4">
    <source>
        <dbReference type="Google" id="ProtNLM"/>
    </source>
</evidence>
<dbReference type="Proteomes" id="UP000015454">
    <property type="component" value="Unassembled WGS sequence"/>
</dbReference>
<organism evidence="2 3">
    <name type="scientific">Leptospira broomii serovar Hurstbridge str. 5399</name>
    <dbReference type="NCBI Taxonomy" id="1049789"/>
    <lineage>
        <taxon>Bacteria</taxon>
        <taxon>Pseudomonadati</taxon>
        <taxon>Spirochaetota</taxon>
        <taxon>Spirochaetia</taxon>
        <taxon>Leptospirales</taxon>
        <taxon>Leptospiraceae</taxon>
        <taxon>Leptospira</taxon>
    </lineage>
</organism>
<sequence>MKFLKLAIFALAAASFSINCHSHQADTSSLLLALAGAQTADGKNSIVIFDTTDGISFTGKCYDSFTVGGASGVSGPAISPTAYFNIVLGGTAANNDFHKQNTSSSTCASGTTNLGFTGGGVPAIGSSFAFKAYYCDPNYSACKSAQWKAAGF</sequence>
<dbReference type="STRING" id="1049789.LEP1GSC050_0584"/>
<evidence type="ECO:0000313" key="3">
    <source>
        <dbReference type="Proteomes" id="UP000015454"/>
    </source>
</evidence>
<dbReference type="RefSeq" id="WP_020986915.1">
    <property type="nucleotide sequence ID" value="NZ_AHMO02000004.1"/>
</dbReference>
<evidence type="ECO:0000313" key="2">
    <source>
        <dbReference type="EMBL" id="EQA46739.1"/>
    </source>
</evidence>
<dbReference type="OrthoDB" id="338193at2"/>
<reference evidence="2" key="1">
    <citation type="submission" date="2013-05" db="EMBL/GenBank/DDBJ databases">
        <authorList>
            <person name="Harkins D.M."/>
            <person name="Durkin A.S."/>
            <person name="Brinkac L.M."/>
            <person name="Haft D.H."/>
            <person name="Selengut J.D."/>
            <person name="Sanka R."/>
            <person name="DePew J."/>
            <person name="Purushe J."/>
            <person name="Hartskeerl R.A."/>
            <person name="Ahmed A."/>
            <person name="van der Linden H."/>
            <person name="Goris M.G.A."/>
            <person name="Vinetz J.M."/>
            <person name="Sutton G.G."/>
            <person name="Nierman W.C."/>
            <person name="Fouts D.E."/>
        </authorList>
    </citation>
    <scope>NUCLEOTIDE SEQUENCE [LARGE SCALE GENOMIC DNA]</scope>
    <source>
        <strain evidence="2">5399</strain>
    </source>
</reference>
<feature type="signal peptide" evidence="1">
    <location>
        <begin position="1"/>
        <end position="25"/>
    </location>
</feature>
<accession>T0GIU5</accession>
<name>T0GIU5_9LEPT</name>
<dbReference type="NCBIfam" id="NF047459">
    <property type="entry name" value="LA_3150_fam_lipo"/>
    <property type="match status" value="1"/>
</dbReference>
<keyword evidence="3" id="KW-1185">Reference proteome</keyword>
<dbReference type="AlphaFoldDB" id="T0GIU5"/>
<proteinExistence type="predicted"/>
<comment type="caution">
    <text evidence="2">The sequence shown here is derived from an EMBL/GenBank/DDBJ whole genome shotgun (WGS) entry which is preliminary data.</text>
</comment>
<protein>
    <recommendedName>
        <fullName evidence="4">Lipoprotein</fullName>
    </recommendedName>
</protein>
<evidence type="ECO:0000256" key="1">
    <source>
        <dbReference type="SAM" id="SignalP"/>
    </source>
</evidence>
<dbReference type="EMBL" id="AHMO02000004">
    <property type="protein sequence ID" value="EQA46739.1"/>
    <property type="molecule type" value="Genomic_DNA"/>
</dbReference>
<keyword evidence="1" id="KW-0732">Signal</keyword>
<feature type="chain" id="PRO_5004563819" description="Lipoprotein" evidence="1">
    <location>
        <begin position="26"/>
        <end position="152"/>
    </location>
</feature>
<gene>
    <name evidence="2" type="ORF">LEP1GSC050_0584</name>
</gene>